<dbReference type="Proteomes" id="UP000822688">
    <property type="component" value="Chromosome 4"/>
</dbReference>
<dbReference type="EMBL" id="CM026424">
    <property type="protein sequence ID" value="KAG0579373.1"/>
    <property type="molecule type" value="Genomic_DNA"/>
</dbReference>
<keyword evidence="1" id="KW-0812">Transmembrane</keyword>
<feature type="transmembrane region" description="Helical" evidence="1">
    <location>
        <begin position="145"/>
        <end position="168"/>
    </location>
</feature>
<feature type="transmembrane region" description="Helical" evidence="1">
    <location>
        <begin position="115"/>
        <end position="133"/>
    </location>
</feature>
<evidence type="ECO:0000256" key="1">
    <source>
        <dbReference type="SAM" id="Phobius"/>
    </source>
</evidence>
<evidence type="ECO:0000313" key="3">
    <source>
        <dbReference type="Proteomes" id="UP000822688"/>
    </source>
</evidence>
<feature type="transmembrane region" description="Helical" evidence="1">
    <location>
        <begin position="84"/>
        <end position="103"/>
    </location>
</feature>
<keyword evidence="3" id="KW-1185">Reference proteome</keyword>
<gene>
    <name evidence="2" type="ORF">KC19_4G093700</name>
</gene>
<organism evidence="2 3">
    <name type="scientific">Ceratodon purpureus</name>
    <name type="common">Fire moss</name>
    <name type="synonym">Dicranum purpureum</name>
    <dbReference type="NCBI Taxonomy" id="3225"/>
    <lineage>
        <taxon>Eukaryota</taxon>
        <taxon>Viridiplantae</taxon>
        <taxon>Streptophyta</taxon>
        <taxon>Embryophyta</taxon>
        <taxon>Bryophyta</taxon>
        <taxon>Bryophytina</taxon>
        <taxon>Bryopsida</taxon>
        <taxon>Dicranidae</taxon>
        <taxon>Pseudoditrichales</taxon>
        <taxon>Ditrichaceae</taxon>
        <taxon>Ceratodon</taxon>
    </lineage>
</organism>
<dbReference type="AlphaFoldDB" id="A0A8T0IA46"/>
<proteinExistence type="predicted"/>
<reference evidence="2" key="1">
    <citation type="submission" date="2020-06" db="EMBL/GenBank/DDBJ databases">
        <title>WGS assembly of Ceratodon purpureus strain R40.</title>
        <authorList>
            <person name="Carey S.B."/>
            <person name="Jenkins J."/>
            <person name="Shu S."/>
            <person name="Lovell J.T."/>
            <person name="Sreedasyam A."/>
            <person name="Maumus F."/>
            <person name="Tiley G.P."/>
            <person name="Fernandez-Pozo N."/>
            <person name="Barry K."/>
            <person name="Chen C."/>
            <person name="Wang M."/>
            <person name="Lipzen A."/>
            <person name="Daum C."/>
            <person name="Saski C.A."/>
            <person name="Payton A.C."/>
            <person name="Mcbreen J.C."/>
            <person name="Conrad R.E."/>
            <person name="Kollar L.M."/>
            <person name="Olsson S."/>
            <person name="Huttunen S."/>
            <person name="Landis J.B."/>
            <person name="Wickett N.J."/>
            <person name="Johnson M.G."/>
            <person name="Rensing S.A."/>
            <person name="Grimwood J."/>
            <person name="Schmutz J."/>
            <person name="Mcdaniel S.F."/>
        </authorList>
    </citation>
    <scope>NUCLEOTIDE SEQUENCE</scope>
    <source>
        <strain evidence="2">R40</strain>
    </source>
</reference>
<accession>A0A8T0IA46</accession>
<comment type="caution">
    <text evidence="2">The sequence shown here is derived from an EMBL/GenBank/DDBJ whole genome shotgun (WGS) entry which is preliminary data.</text>
</comment>
<evidence type="ECO:0000313" key="2">
    <source>
        <dbReference type="EMBL" id="KAG0579373.1"/>
    </source>
</evidence>
<protein>
    <submittedName>
        <fullName evidence="2">Uncharacterized protein</fullName>
    </submittedName>
</protein>
<keyword evidence="1" id="KW-0472">Membrane</keyword>
<sequence length="169" mass="18485">MDHIHGASSPSPEGAHHHDGLSGHSFMPLALNGGVQPCTPRLETPVRLGGSARCLLALDHRPWHRNHVTGITTSPLLAVRRRRVVITLPAPVFSGFSKFFPVFPGFLRFPASSSALAAGFLALLSSAAANFVHRVDGVHLQPDECSFFLSLFTLPSFFRCIFFFRLWLG</sequence>
<name>A0A8T0IA46_CERPU</name>
<keyword evidence="1" id="KW-1133">Transmembrane helix</keyword>